<protein>
    <submittedName>
        <fullName evidence="1">Unnamed protein product</fullName>
    </submittedName>
</protein>
<dbReference type="EMBL" id="BSXS01001307">
    <property type="protein sequence ID" value="GME75767.1"/>
    <property type="molecule type" value="Genomic_DNA"/>
</dbReference>
<sequence>MIDTIIATPIAVLSGGATIWDALTGDNKQDTAAAAPAPSASTTTEAAPVAPQKRDLEFEDFQKRAVASAPKPAAGGSSGSSGSKLQTGATGIGMVSGALSITDFFKNMFGGDDKASQAPQ</sequence>
<reference evidence="1" key="1">
    <citation type="submission" date="2023-04" db="EMBL/GenBank/DDBJ databases">
        <title>Ambrosiozyma monospora NBRC 10751.</title>
        <authorList>
            <person name="Ichikawa N."/>
            <person name="Sato H."/>
            <person name="Tonouchi N."/>
        </authorList>
    </citation>
    <scope>NUCLEOTIDE SEQUENCE</scope>
    <source>
        <strain evidence="1">NBRC 10751</strain>
    </source>
</reference>
<proteinExistence type="predicted"/>
<accession>A0ACB5SXN0</accession>
<name>A0ACB5SXN0_AMBMO</name>
<comment type="caution">
    <text evidence="1">The sequence shown here is derived from an EMBL/GenBank/DDBJ whole genome shotgun (WGS) entry which is preliminary data.</text>
</comment>
<evidence type="ECO:0000313" key="1">
    <source>
        <dbReference type="EMBL" id="GME75767.1"/>
    </source>
</evidence>
<organism evidence="1 2">
    <name type="scientific">Ambrosiozyma monospora</name>
    <name type="common">Yeast</name>
    <name type="synonym">Endomycopsis monosporus</name>
    <dbReference type="NCBI Taxonomy" id="43982"/>
    <lineage>
        <taxon>Eukaryota</taxon>
        <taxon>Fungi</taxon>
        <taxon>Dikarya</taxon>
        <taxon>Ascomycota</taxon>
        <taxon>Saccharomycotina</taxon>
        <taxon>Pichiomycetes</taxon>
        <taxon>Pichiales</taxon>
        <taxon>Pichiaceae</taxon>
        <taxon>Ambrosiozyma</taxon>
    </lineage>
</organism>
<gene>
    <name evidence="1" type="ORF">Amon02_000230700</name>
</gene>
<evidence type="ECO:0000313" key="2">
    <source>
        <dbReference type="Proteomes" id="UP001165064"/>
    </source>
</evidence>
<keyword evidence="2" id="KW-1185">Reference proteome</keyword>
<dbReference type="Proteomes" id="UP001165064">
    <property type="component" value="Unassembled WGS sequence"/>
</dbReference>